<dbReference type="Pfam" id="PF00069">
    <property type="entry name" value="Pkinase"/>
    <property type="match status" value="1"/>
</dbReference>
<feature type="transmembrane region" description="Helical" evidence="9">
    <location>
        <begin position="361"/>
        <end position="383"/>
    </location>
</feature>
<dbReference type="PROSITE" id="PS50011">
    <property type="entry name" value="PROTEIN_KINASE_DOM"/>
    <property type="match status" value="1"/>
</dbReference>
<dbReference type="Gene3D" id="3.30.200.20">
    <property type="entry name" value="Phosphorylase Kinase, domain 1"/>
    <property type="match status" value="1"/>
</dbReference>
<keyword evidence="9" id="KW-1133">Transmembrane helix</keyword>
<dbReference type="RefSeq" id="WP_163288963.1">
    <property type="nucleotide sequence ID" value="NZ_JAAGWY010000001.1"/>
</dbReference>
<evidence type="ECO:0000256" key="6">
    <source>
        <dbReference type="ARBA" id="ARBA00022840"/>
    </source>
</evidence>
<accession>A0A6L9XWP4</accession>
<keyword evidence="3" id="KW-0808">Transferase</keyword>
<organism evidence="11 12">
    <name type="scientific">Leifsonia tongyongensis</name>
    <dbReference type="NCBI Taxonomy" id="1268043"/>
    <lineage>
        <taxon>Bacteria</taxon>
        <taxon>Bacillati</taxon>
        <taxon>Actinomycetota</taxon>
        <taxon>Actinomycetes</taxon>
        <taxon>Micrococcales</taxon>
        <taxon>Microbacteriaceae</taxon>
        <taxon>Leifsonia</taxon>
    </lineage>
</organism>
<dbReference type="AlphaFoldDB" id="A0A6L9XWP4"/>
<dbReference type="GO" id="GO:0004674">
    <property type="term" value="F:protein serine/threonine kinase activity"/>
    <property type="evidence" value="ECO:0007669"/>
    <property type="project" value="UniProtKB-KW"/>
</dbReference>
<dbReference type="Proteomes" id="UP000474967">
    <property type="component" value="Unassembled WGS sequence"/>
</dbReference>
<evidence type="ECO:0000256" key="7">
    <source>
        <dbReference type="PROSITE-ProRule" id="PRU10141"/>
    </source>
</evidence>
<dbReference type="InterPro" id="IPR011009">
    <property type="entry name" value="Kinase-like_dom_sf"/>
</dbReference>
<feature type="region of interest" description="Disordered" evidence="8">
    <location>
        <begin position="388"/>
        <end position="443"/>
    </location>
</feature>
<evidence type="ECO:0000256" key="3">
    <source>
        <dbReference type="ARBA" id="ARBA00022679"/>
    </source>
</evidence>
<evidence type="ECO:0000256" key="8">
    <source>
        <dbReference type="SAM" id="MobiDB-lite"/>
    </source>
</evidence>
<dbReference type="InterPro" id="IPR017441">
    <property type="entry name" value="Protein_kinase_ATP_BS"/>
</dbReference>
<keyword evidence="9" id="KW-0812">Transmembrane</keyword>
<evidence type="ECO:0000256" key="2">
    <source>
        <dbReference type="ARBA" id="ARBA00022527"/>
    </source>
</evidence>
<evidence type="ECO:0000256" key="1">
    <source>
        <dbReference type="ARBA" id="ARBA00012513"/>
    </source>
</evidence>
<dbReference type="InterPro" id="IPR000719">
    <property type="entry name" value="Prot_kinase_dom"/>
</dbReference>
<dbReference type="Gene3D" id="1.10.510.10">
    <property type="entry name" value="Transferase(Phosphotransferase) domain 1"/>
    <property type="match status" value="1"/>
</dbReference>
<dbReference type="SMART" id="SM00220">
    <property type="entry name" value="S_TKc"/>
    <property type="match status" value="1"/>
</dbReference>
<protein>
    <recommendedName>
        <fullName evidence="1">non-specific serine/threonine protein kinase</fullName>
        <ecNumber evidence="1">2.7.11.1</ecNumber>
    </recommendedName>
</protein>
<feature type="binding site" evidence="7">
    <location>
        <position position="45"/>
    </location>
    <ligand>
        <name>ATP</name>
        <dbReference type="ChEBI" id="CHEBI:30616"/>
    </ligand>
</feature>
<dbReference type="InterPro" id="IPR008271">
    <property type="entry name" value="Ser/Thr_kinase_AS"/>
</dbReference>
<feature type="compositionally biased region" description="Pro residues" evidence="8">
    <location>
        <begin position="393"/>
        <end position="417"/>
    </location>
</feature>
<evidence type="ECO:0000313" key="11">
    <source>
        <dbReference type="EMBL" id="NEN05793.1"/>
    </source>
</evidence>
<keyword evidence="5 11" id="KW-0418">Kinase</keyword>
<dbReference type="PROSITE" id="PS00107">
    <property type="entry name" value="PROTEIN_KINASE_ATP"/>
    <property type="match status" value="1"/>
</dbReference>
<keyword evidence="4 7" id="KW-0547">Nucleotide-binding</keyword>
<reference evidence="11 12" key="1">
    <citation type="journal article" date="2014" name="J. Microbiol.">
        <title>Diaminobutyricibacter tongyongensis gen. nov., sp. nov. and Homoserinibacter gongjuensis gen. nov., sp. nov. belong to the family Microbacteriaceae.</title>
        <authorList>
            <person name="Kim S.J."/>
            <person name="Ahn J.H."/>
            <person name="Weon H.Y."/>
            <person name="Hamada M."/>
            <person name="Suzuki K."/>
            <person name="Kwon S.W."/>
        </authorList>
    </citation>
    <scope>NUCLEOTIDE SEQUENCE [LARGE SCALE GENOMIC DNA]</scope>
    <source>
        <strain evidence="11 12">NBRC 108724</strain>
    </source>
</reference>
<evidence type="ECO:0000256" key="4">
    <source>
        <dbReference type="ARBA" id="ARBA00022741"/>
    </source>
</evidence>
<evidence type="ECO:0000259" key="10">
    <source>
        <dbReference type="PROSITE" id="PS50011"/>
    </source>
</evidence>
<feature type="transmembrane region" description="Helical" evidence="9">
    <location>
        <begin position="325"/>
        <end position="349"/>
    </location>
</feature>
<proteinExistence type="predicted"/>
<evidence type="ECO:0000256" key="5">
    <source>
        <dbReference type="ARBA" id="ARBA00022777"/>
    </source>
</evidence>
<evidence type="ECO:0000256" key="9">
    <source>
        <dbReference type="SAM" id="Phobius"/>
    </source>
</evidence>
<name>A0A6L9XWP4_9MICO</name>
<keyword evidence="2 11" id="KW-0723">Serine/threonine-protein kinase</keyword>
<comment type="caution">
    <text evidence="11">The sequence shown here is derived from an EMBL/GenBank/DDBJ whole genome shotgun (WGS) entry which is preliminary data.</text>
</comment>
<dbReference type="GO" id="GO:0005524">
    <property type="term" value="F:ATP binding"/>
    <property type="evidence" value="ECO:0007669"/>
    <property type="project" value="UniProtKB-UniRule"/>
</dbReference>
<sequence length="443" mass="44826">MDDADKRIGQVLADRYELNDVIGRGGMGSVFRAWDTHLERFVAIKVFAPGTASDDGRRHAEGNLLARLNHPNLVTLHDAHLAPADSETPSFLVMELVDGPDLRAELEKGPLSGEVSAQIAYEIAEALVAVHSLGIVHRDLKPANILLAPTGLPSPAYHAKLADFGIAHLLGEERMTTVGLVIGTAGYLSPEQATGGEPGPETDVYALGLVVLECLTGVKAYPGNAVEAVSARLTRDPAIPEDLPVAWASLLGQMTARDPAMRPNSLEVAVTTREIAEELNGWGPPGAAAVTESTVAMLPPTLVLPAAADVGPAVDDSAAPTAATVVLGAAPAAAAGVAAGAGVAAAASASPPAARSHRGRIAAIIAGAGALLLALVLGASMLLNAPQAAVPPTRTPSPTSPAPATPSLTPTPTPTPPAKKGDKGNKGPGKDNGNDNGNGNGGD</sequence>
<dbReference type="EC" id="2.7.11.1" evidence="1"/>
<dbReference type="SUPFAM" id="SSF56112">
    <property type="entry name" value="Protein kinase-like (PK-like)"/>
    <property type="match status" value="1"/>
</dbReference>
<feature type="compositionally biased region" description="Basic and acidic residues" evidence="8">
    <location>
        <begin position="419"/>
        <end position="433"/>
    </location>
</feature>
<keyword evidence="9" id="KW-0472">Membrane</keyword>
<evidence type="ECO:0000313" key="12">
    <source>
        <dbReference type="Proteomes" id="UP000474967"/>
    </source>
</evidence>
<keyword evidence="6 7" id="KW-0067">ATP-binding</keyword>
<dbReference type="CDD" id="cd14014">
    <property type="entry name" value="STKc_PknB_like"/>
    <property type="match status" value="1"/>
</dbReference>
<dbReference type="PROSITE" id="PS00108">
    <property type="entry name" value="PROTEIN_KINASE_ST"/>
    <property type="match status" value="1"/>
</dbReference>
<gene>
    <name evidence="11" type="ORF">G3T36_07895</name>
</gene>
<dbReference type="EMBL" id="JAAGWY010000001">
    <property type="protein sequence ID" value="NEN05793.1"/>
    <property type="molecule type" value="Genomic_DNA"/>
</dbReference>
<feature type="domain" description="Protein kinase" evidence="10">
    <location>
        <begin position="16"/>
        <end position="276"/>
    </location>
</feature>
<dbReference type="PANTHER" id="PTHR43289">
    <property type="entry name" value="MITOGEN-ACTIVATED PROTEIN KINASE KINASE KINASE 20-RELATED"/>
    <property type="match status" value="1"/>
</dbReference>
<dbReference type="PANTHER" id="PTHR43289:SF6">
    <property type="entry name" value="SERINE_THREONINE-PROTEIN KINASE NEKL-3"/>
    <property type="match status" value="1"/>
</dbReference>
<keyword evidence="12" id="KW-1185">Reference proteome</keyword>